<accession>A0A679HAT6</accession>
<reference evidence="1 2" key="1">
    <citation type="submission" date="2020-02" db="EMBL/GenBank/DDBJ databases">
        <title>Whole-genome sequencing and comparative analysis of the genomes of Bacteroides thetaiotaomicron and Escherichia coli isolated from a healthy resident in Vietnam.</title>
        <authorList>
            <person name="Mohsin M."/>
            <person name="Tanaka K."/>
            <person name="Kawahara R."/>
            <person name="Kondo S."/>
            <person name="Noguchi H."/>
            <person name="Motooka D."/>
            <person name="Nakamura S."/>
            <person name="Khong D.T."/>
            <person name="Nguyen T.N."/>
            <person name="Tran H.T."/>
            <person name="Yamamoto Y."/>
        </authorList>
    </citation>
    <scope>NUCLEOTIDE SEQUENCE [LARGE SCALE GENOMIC DNA]</scope>
    <source>
        <strain evidence="1 2">F9-2</strain>
    </source>
</reference>
<protein>
    <submittedName>
        <fullName evidence="1">Uncharacterized protein</fullName>
    </submittedName>
</protein>
<dbReference type="Proteomes" id="UP000500882">
    <property type="component" value="Chromosome"/>
</dbReference>
<name>A0A679HAT6_BACT4</name>
<dbReference type="AlphaFoldDB" id="A0A679HAT6"/>
<gene>
    <name evidence="1" type="ORF">BatF92_36110</name>
</gene>
<proteinExistence type="predicted"/>
<organism evidence="1 2">
    <name type="scientific">Bacteroides thetaiotaomicron</name>
    <dbReference type="NCBI Taxonomy" id="818"/>
    <lineage>
        <taxon>Bacteria</taxon>
        <taxon>Pseudomonadati</taxon>
        <taxon>Bacteroidota</taxon>
        <taxon>Bacteroidia</taxon>
        <taxon>Bacteroidales</taxon>
        <taxon>Bacteroidaceae</taxon>
        <taxon>Bacteroides</taxon>
    </lineage>
</organism>
<dbReference type="EMBL" id="AP022660">
    <property type="protein sequence ID" value="BCA51669.1"/>
    <property type="molecule type" value="Genomic_DNA"/>
</dbReference>
<evidence type="ECO:0000313" key="2">
    <source>
        <dbReference type="Proteomes" id="UP000500882"/>
    </source>
</evidence>
<sequence>MNTDMVKKAGTPFKDEEMIQPDDLLNTIRCLLNLSENVCIKDIVFEMKKSII</sequence>
<evidence type="ECO:0000313" key="1">
    <source>
        <dbReference type="EMBL" id="BCA51669.1"/>
    </source>
</evidence>